<evidence type="ECO:0000313" key="2">
    <source>
        <dbReference type="Proteomes" id="UP000253728"/>
    </source>
</evidence>
<name>A0A336NBP3_AGGAP</name>
<accession>A0A336NBP3</accession>
<dbReference type="AlphaFoldDB" id="A0A336NBP3"/>
<gene>
    <name evidence="1" type="ORF">NCTC5908_02288</name>
</gene>
<dbReference type="Proteomes" id="UP000253728">
    <property type="component" value="Unassembled WGS sequence"/>
</dbReference>
<sequence>MGVIAHKSAVGFSGVFLNDNGHMQCDREITSIFSLLSSTRRETRTIWGNDKNDIYLALKEVCEK</sequence>
<proteinExistence type="predicted"/>
<reference evidence="1 2" key="1">
    <citation type="submission" date="2018-06" db="EMBL/GenBank/DDBJ databases">
        <authorList>
            <consortium name="Pathogen Informatics"/>
            <person name="Doyle S."/>
        </authorList>
    </citation>
    <scope>NUCLEOTIDE SEQUENCE [LARGE SCALE GENOMIC DNA]</scope>
    <source>
        <strain evidence="1 2">NCTC5908</strain>
    </source>
</reference>
<evidence type="ECO:0000313" key="1">
    <source>
        <dbReference type="EMBL" id="SSZ30458.1"/>
    </source>
</evidence>
<organism evidence="1 2">
    <name type="scientific">Aggregatibacter aphrophilus</name>
    <name type="common">Haemophilus aphrophilus</name>
    <dbReference type="NCBI Taxonomy" id="732"/>
    <lineage>
        <taxon>Bacteria</taxon>
        <taxon>Pseudomonadati</taxon>
        <taxon>Pseudomonadota</taxon>
        <taxon>Gammaproteobacteria</taxon>
        <taxon>Pasteurellales</taxon>
        <taxon>Pasteurellaceae</taxon>
        <taxon>Aggregatibacter</taxon>
    </lineage>
</organism>
<dbReference type="EMBL" id="UFSP01000004">
    <property type="protein sequence ID" value="SSZ30458.1"/>
    <property type="molecule type" value="Genomic_DNA"/>
</dbReference>
<protein>
    <submittedName>
        <fullName evidence="1">Uncharacterized protein</fullName>
    </submittedName>
</protein>